<name>A0A168K2H8_MUCCL</name>
<evidence type="ECO:0000256" key="2">
    <source>
        <dbReference type="ARBA" id="ARBA00022679"/>
    </source>
</evidence>
<comment type="caution">
    <text evidence="4">The sequence shown here is derived from an EMBL/GenBank/DDBJ whole genome shotgun (WGS) entry which is preliminary data.</text>
</comment>
<dbReference type="GO" id="GO:0030410">
    <property type="term" value="F:nicotianamine synthase activity"/>
    <property type="evidence" value="ECO:0007669"/>
    <property type="project" value="InterPro"/>
</dbReference>
<evidence type="ECO:0000256" key="3">
    <source>
        <dbReference type="ARBA" id="ARBA00022691"/>
    </source>
</evidence>
<dbReference type="STRING" id="747725.A0A168K2H8"/>
<keyword evidence="2" id="KW-0808">Transferase</keyword>
<keyword evidence="3" id="KW-0949">S-adenosyl-L-methionine</keyword>
<dbReference type="VEuPathDB" id="FungiDB:MUCCIDRAFT_156386"/>
<dbReference type="Gene3D" id="3.40.50.150">
    <property type="entry name" value="Vaccinia Virus protein VP39"/>
    <property type="match status" value="1"/>
</dbReference>
<evidence type="ECO:0000256" key="1">
    <source>
        <dbReference type="ARBA" id="ARBA00007009"/>
    </source>
</evidence>
<evidence type="ECO:0000313" key="5">
    <source>
        <dbReference type="Proteomes" id="UP000077051"/>
    </source>
</evidence>
<dbReference type="Pfam" id="PF03059">
    <property type="entry name" value="NAS"/>
    <property type="match status" value="1"/>
</dbReference>
<protein>
    <recommendedName>
        <fullName evidence="6">Nicotianamine synthase</fullName>
    </recommendedName>
</protein>
<dbReference type="Proteomes" id="UP000077051">
    <property type="component" value="Unassembled WGS sequence"/>
</dbReference>
<evidence type="ECO:0008006" key="6">
    <source>
        <dbReference type="Google" id="ProtNLM"/>
    </source>
</evidence>
<dbReference type="InterPro" id="IPR029063">
    <property type="entry name" value="SAM-dependent_MTases_sf"/>
</dbReference>
<keyword evidence="5" id="KW-1185">Reference proteome</keyword>
<comment type="similarity">
    <text evidence="1">Belongs to the nicotianamine synthase (NAS)-like family.</text>
</comment>
<organism evidence="4 5">
    <name type="scientific">Mucor lusitanicus CBS 277.49</name>
    <dbReference type="NCBI Taxonomy" id="747725"/>
    <lineage>
        <taxon>Eukaryota</taxon>
        <taxon>Fungi</taxon>
        <taxon>Fungi incertae sedis</taxon>
        <taxon>Mucoromycota</taxon>
        <taxon>Mucoromycotina</taxon>
        <taxon>Mucoromycetes</taxon>
        <taxon>Mucorales</taxon>
        <taxon>Mucorineae</taxon>
        <taxon>Mucoraceae</taxon>
        <taxon>Mucor</taxon>
    </lineage>
</organism>
<gene>
    <name evidence="4" type="ORF">MUCCIDRAFT_156386</name>
</gene>
<evidence type="ECO:0000313" key="4">
    <source>
        <dbReference type="EMBL" id="OAD01915.1"/>
    </source>
</evidence>
<sequence>MGHHMLCTLTASENAAPFCHHHHVTQKSAPSNPVSSLIDQVCHIHHQLSHVDCLMPGDHVNALFTKLVTICTFQYDSSTVSAVLNDAHIVALIPSLRAMASQGEYLLELTWAKELSKELCPKLSRFVYYQNYVDLVKLELHALHGVNAALNTIVFIGSGPLPLSPIMMYQELSKTTNPSVLMHNIDRDEASIAVSNKLLSKLGIDHGFKQHVMDATDYSDFADADLVVLGALVGQDVQEKMDFLAHIGNSMKQGSYLMARSAHSLRKLLYPSIEPHQVNACGFETVVVLHPYNDVVNSVLIAKKC</sequence>
<dbReference type="PROSITE" id="PS51142">
    <property type="entry name" value="NAS"/>
    <property type="match status" value="1"/>
</dbReference>
<dbReference type="EMBL" id="AMYB01000005">
    <property type="protein sequence ID" value="OAD01915.1"/>
    <property type="molecule type" value="Genomic_DNA"/>
</dbReference>
<dbReference type="PANTHER" id="PTHR32266">
    <property type="entry name" value="NICOTIANAMINE SYNTHASE 3"/>
    <property type="match status" value="1"/>
</dbReference>
<proteinExistence type="inferred from homology"/>
<dbReference type="SUPFAM" id="SSF53335">
    <property type="entry name" value="S-adenosyl-L-methionine-dependent methyltransferases"/>
    <property type="match status" value="1"/>
</dbReference>
<accession>A0A168K2H8</accession>
<dbReference type="InterPro" id="IPR004298">
    <property type="entry name" value="Nicotian_synth"/>
</dbReference>
<dbReference type="PANTHER" id="PTHR32266:SF12">
    <property type="entry name" value="NICOTIANAMINE SYNTHASE 3"/>
    <property type="match status" value="1"/>
</dbReference>
<reference evidence="4 5" key="1">
    <citation type="submission" date="2015-06" db="EMBL/GenBank/DDBJ databases">
        <title>Expansion of signal transduction pathways in fungi by whole-genome duplication.</title>
        <authorList>
            <consortium name="DOE Joint Genome Institute"/>
            <person name="Corrochano L.M."/>
            <person name="Kuo A."/>
            <person name="Marcet-Houben M."/>
            <person name="Polaino S."/>
            <person name="Salamov A."/>
            <person name="Villalobos J.M."/>
            <person name="Alvarez M.I."/>
            <person name="Avalos J."/>
            <person name="Benito E.P."/>
            <person name="Benoit I."/>
            <person name="Burger G."/>
            <person name="Camino L.P."/>
            <person name="Canovas D."/>
            <person name="Cerda-Olmedo E."/>
            <person name="Cheng J.-F."/>
            <person name="Dominguez A."/>
            <person name="Elias M."/>
            <person name="Eslava A.P."/>
            <person name="Glaser F."/>
            <person name="Grimwood J."/>
            <person name="Gutierrez G."/>
            <person name="Heitman J."/>
            <person name="Henrissat B."/>
            <person name="Iturriaga E.A."/>
            <person name="Lang B.F."/>
            <person name="Lavin J.L."/>
            <person name="Lee S."/>
            <person name="Li W."/>
            <person name="Lindquist E."/>
            <person name="Lopez-Garcia S."/>
            <person name="Luque E.M."/>
            <person name="Marcos A.T."/>
            <person name="Martin J."/>
            <person name="Mccluskey K."/>
            <person name="Medina H.R."/>
            <person name="Miralles-Duran A."/>
            <person name="Miyazaki A."/>
            <person name="Munoz-Torres E."/>
            <person name="Oguiza J.A."/>
            <person name="Ohm R."/>
            <person name="Olmedo M."/>
            <person name="Orejas M."/>
            <person name="Ortiz-Castellanos L."/>
            <person name="Pisabarro A.G."/>
            <person name="Rodriguez-Romero J."/>
            <person name="Ruiz-Herrera J."/>
            <person name="Ruiz-Vazquez R."/>
            <person name="Sanz C."/>
            <person name="Schackwitz W."/>
            <person name="Schmutz J."/>
            <person name="Shahriari M."/>
            <person name="Shelest E."/>
            <person name="Silva-Franco F."/>
            <person name="Soanes D."/>
            <person name="Syed K."/>
            <person name="Tagua V.G."/>
            <person name="Talbot N.J."/>
            <person name="Thon M."/>
            <person name="De Vries R.P."/>
            <person name="Wiebenga A."/>
            <person name="Yadav J.S."/>
            <person name="Braun E.L."/>
            <person name="Baker S."/>
            <person name="Garre V."/>
            <person name="Horwitz B."/>
            <person name="Torres-Martinez S."/>
            <person name="Idnurm A."/>
            <person name="Herrera-Estrella A."/>
            <person name="Gabaldon T."/>
            <person name="Grigoriev I.V."/>
        </authorList>
    </citation>
    <scope>NUCLEOTIDE SEQUENCE [LARGE SCALE GENOMIC DNA]</scope>
    <source>
        <strain evidence="4 5">CBS 277.49</strain>
    </source>
</reference>
<dbReference type="GO" id="GO:0030418">
    <property type="term" value="P:nicotianamine biosynthetic process"/>
    <property type="evidence" value="ECO:0007669"/>
    <property type="project" value="InterPro"/>
</dbReference>
<dbReference type="OrthoDB" id="1858069at2759"/>
<dbReference type="AlphaFoldDB" id="A0A168K2H8"/>